<proteinExistence type="predicted"/>
<keyword evidence="2" id="KW-1185">Reference proteome</keyword>
<accession>A0A196SKX4</accession>
<organism evidence="1 2">
    <name type="scientific">Blastocystis sp. subtype 1 (strain ATCC 50177 / NandII)</name>
    <dbReference type="NCBI Taxonomy" id="478820"/>
    <lineage>
        <taxon>Eukaryota</taxon>
        <taxon>Sar</taxon>
        <taxon>Stramenopiles</taxon>
        <taxon>Bigyra</taxon>
        <taxon>Opalozoa</taxon>
        <taxon>Opalinata</taxon>
        <taxon>Blastocystidae</taxon>
        <taxon>Blastocystis</taxon>
    </lineage>
</organism>
<evidence type="ECO:0000313" key="1">
    <source>
        <dbReference type="EMBL" id="OAO17710.1"/>
    </source>
</evidence>
<dbReference type="OrthoDB" id="262308at2759"/>
<dbReference type="EMBL" id="LXWW01000020">
    <property type="protein sequence ID" value="OAO17710.1"/>
    <property type="molecule type" value="Genomic_DNA"/>
</dbReference>
<dbReference type="AlphaFoldDB" id="A0A196SKX4"/>
<dbReference type="Gene3D" id="3.40.30.10">
    <property type="entry name" value="Glutaredoxin"/>
    <property type="match status" value="1"/>
</dbReference>
<evidence type="ECO:0000313" key="2">
    <source>
        <dbReference type="Proteomes" id="UP000078348"/>
    </source>
</evidence>
<gene>
    <name evidence="1" type="ORF">AV274_0544</name>
</gene>
<dbReference type="Proteomes" id="UP000078348">
    <property type="component" value="Unassembled WGS sequence"/>
</dbReference>
<reference evidence="1 2" key="1">
    <citation type="submission" date="2016-05" db="EMBL/GenBank/DDBJ databases">
        <title>Nuclear genome of Blastocystis sp. subtype 1 NandII.</title>
        <authorList>
            <person name="Gentekaki E."/>
            <person name="Curtis B."/>
            <person name="Stairs C."/>
            <person name="Eme L."/>
            <person name="Herman E."/>
            <person name="Klimes V."/>
            <person name="Arias M.C."/>
            <person name="Elias M."/>
            <person name="Hilliou F."/>
            <person name="Klute M."/>
            <person name="Malik S.-B."/>
            <person name="Pightling A."/>
            <person name="Rachubinski R."/>
            <person name="Salas D."/>
            <person name="Schlacht A."/>
            <person name="Suga H."/>
            <person name="Archibald J."/>
            <person name="Ball S.G."/>
            <person name="Clark G."/>
            <person name="Dacks J."/>
            <person name="Van Der Giezen M."/>
            <person name="Tsaousis A."/>
            <person name="Roger A."/>
        </authorList>
    </citation>
    <scope>NUCLEOTIDE SEQUENCE [LARGE SCALE GENOMIC DNA]</scope>
    <source>
        <strain evidence="2">ATCC 50177 / NandII</strain>
    </source>
</reference>
<protein>
    <submittedName>
        <fullName evidence="1">Uncharacterized protein</fullName>
    </submittedName>
</protein>
<sequence length="77" mass="9231">MISCIESGVCDNDAYAIDGRYYPRVFFINPDNTINYKLVSNPNNFQYRYYYRDVKQLIQRMRVFLEEMHSSEGESEL</sequence>
<comment type="caution">
    <text evidence="1">The sequence shown here is derived from an EMBL/GenBank/DDBJ whole genome shotgun (WGS) entry which is preliminary data.</text>
</comment>
<name>A0A196SKX4_BLAHN</name>